<dbReference type="PANTHER" id="PTHR10587:SF98">
    <property type="entry name" value="CHITIN DEACETYLASE"/>
    <property type="match status" value="1"/>
</dbReference>
<evidence type="ECO:0000256" key="1">
    <source>
        <dbReference type="ARBA" id="ARBA00001941"/>
    </source>
</evidence>
<keyword evidence="14" id="KW-0732">Signal</keyword>
<keyword evidence="4" id="KW-0336">GPI-anchor</keyword>
<dbReference type="InterPro" id="IPR002509">
    <property type="entry name" value="NODB_dom"/>
</dbReference>
<keyword evidence="17" id="KW-1185">Reference proteome</keyword>
<name>A0A0C3AZ38_PILCF</name>
<reference evidence="16 17" key="1">
    <citation type="submission" date="2014-04" db="EMBL/GenBank/DDBJ databases">
        <authorList>
            <consortium name="DOE Joint Genome Institute"/>
            <person name="Kuo A."/>
            <person name="Tarkka M."/>
            <person name="Buscot F."/>
            <person name="Kohler A."/>
            <person name="Nagy L.G."/>
            <person name="Floudas D."/>
            <person name="Copeland A."/>
            <person name="Barry K.W."/>
            <person name="Cichocki N."/>
            <person name="Veneault-Fourrey C."/>
            <person name="LaButti K."/>
            <person name="Lindquist E.A."/>
            <person name="Lipzen A."/>
            <person name="Lundell T."/>
            <person name="Morin E."/>
            <person name="Murat C."/>
            <person name="Sun H."/>
            <person name="Tunlid A."/>
            <person name="Henrissat B."/>
            <person name="Grigoriev I.V."/>
            <person name="Hibbett D.S."/>
            <person name="Martin F."/>
            <person name="Nordberg H.P."/>
            <person name="Cantor M.N."/>
            <person name="Hua S.X."/>
        </authorList>
    </citation>
    <scope>NUCLEOTIDE SEQUENCE [LARGE SCALE GENOMIC DNA]</scope>
    <source>
        <strain evidence="16 17">F 1598</strain>
    </source>
</reference>
<dbReference type="STRING" id="765440.A0A0C3AZ38"/>
<evidence type="ECO:0000256" key="3">
    <source>
        <dbReference type="ARBA" id="ARBA00022475"/>
    </source>
</evidence>
<dbReference type="GO" id="GO:0071555">
    <property type="term" value="P:cell wall organization"/>
    <property type="evidence" value="ECO:0007669"/>
    <property type="project" value="UniProtKB-KW"/>
</dbReference>
<sequence length="397" mass="43582">MHTLPPTKTAAVLFGISLCVFPVRAQASVNPSQPCLPYSDPVVAANLMDFPTPWTIASILPNDAEAMAAWESIAPGVPNISTKGTPDGNFTDFTPTYPSIDPDCWWTYKTCSTPKLPGLPPDIDSIPESRALGFGFDDGPNCSHDAFYDYLLENNQKASMFYIGSNCMDWPDQCRRGVTDGHHISVHTWSHRYMTALPNENAFAELWYARKVIKLITGYTPMYWRPPFGDIDDRIRYIAFHLNMSAIGWSFDSEDWKVASGQATEQDVENNYNSLIQMALNKTFESRGTIMLFHELNNGTMTNAMNFYTKLKDAFIGNLVPVASAENATHPYQETNLSYPNYAQYIQSHPFSGSDNSSTSGGNGGTGGAIGMPAVSGLVGALAVTAMFLDGLARVIT</sequence>
<keyword evidence="10" id="KW-0961">Cell wall biogenesis/degradation</keyword>
<dbReference type="InterPro" id="IPR011330">
    <property type="entry name" value="Glyco_hydro/deAcase_b/a-brl"/>
</dbReference>
<dbReference type="Proteomes" id="UP000054166">
    <property type="component" value="Unassembled WGS sequence"/>
</dbReference>
<dbReference type="GO" id="GO:0009272">
    <property type="term" value="P:fungal-type cell wall biogenesis"/>
    <property type="evidence" value="ECO:0007669"/>
    <property type="project" value="UniProtKB-ARBA"/>
</dbReference>
<keyword evidence="7" id="KW-0119">Carbohydrate metabolism</keyword>
<dbReference type="AlphaFoldDB" id="A0A0C3AZ38"/>
<dbReference type="Pfam" id="PF01522">
    <property type="entry name" value="Polysacc_deac_1"/>
    <property type="match status" value="1"/>
</dbReference>
<evidence type="ECO:0000259" key="15">
    <source>
        <dbReference type="PROSITE" id="PS51677"/>
    </source>
</evidence>
<feature type="chain" id="PRO_5002161282" description="chitin deacetylase" evidence="14">
    <location>
        <begin position="26"/>
        <end position="397"/>
    </location>
</feature>
<keyword evidence="4" id="KW-0325">Glycoprotein</keyword>
<feature type="signal peptide" evidence="14">
    <location>
        <begin position="1"/>
        <end position="25"/>
    </location>
</feature>
<dbReference type="GO" id="GO:0000272">
    <property type="term" value="P:polysaccharide catabolic process"/>
    <property type="evidence" value="ECO:0007669"/>
    <property type="project" value="UniProtKB-KW"/>
</dbReference>
<evidence type="ECO:0000313" key="17">
    <source>
        <dbReference type="Proteomes" id="UP000054166"/>
    </source>
</evidence>
<comment type="catalytic activity">
    <reaction evidence="13">
        <text>[(1-&gt;4)-N-acetyl-beta-D-glucosaminyl](n) + n H2O = chitosan + n acetate</text>
        <dbReference type="Rhea" id="RHEA:10464"/>
        <dbReference type="Rhea" id="RHEA-COMP:9593"/>
        <dbReference type="Rhea" id="RHEA-COMP:9597"/>
        <dbReference type="ChEBI" id="CHEBI:15377"/>
        <dbReference type="ChEBI" id="CHEBI:17029"/>
        <dbReference type="ChEBI" id="CHEBI:30089"/>
        <dbReference type="ChEBI" id="CHEBI:57704"/>
        <dbReference type="EC" id="3.5.1.41"/>
    </reaction>
    <physiologicalReaction direction="left-to-right" evidence="13">
        <dbReference type="Rhea" id="RHEA:10465"/>
    </physiologicalReaction>
</comment>
<proteinExistence type="predicted"/>
<keyword evidence="8" id="KW-0170">Cobalt</keyword>
<dbReference type="EC" id="3.5.1.41" evidence="12"/>
<evidence type="ECO:0000256" key="9">
    <source>
        <dbReference type="ARBA" id="ARBA00023288"/>
    </source>
</evidence>
<evidence type="ECO:0000256" key="12">
    <source>
        <dbReference type="ARBA" id="ARBA00024056"/>
    </source>
</evidence>
<evidence type="ECO:0000256" key="10">
    <source>
        <dbReference type="ARBA" id="ARBA00023316"/>
    </source>
</evidence>
<dbReference type="GO" id="GO:0006032">
    <property type="term" value="P:chitin catabolic process"/>
    <property type="evidence" value="ECO:0007669"/>
    <property type="project" value="UniProtKB-KW"/>
</dbReference>
<comment type="cofactor">
    <cofactor evidence="1">
        <name>Co(2+)</name>
        <dbReference type="ChEBI" id="CHEBI:48828"/>
    </cofactor>
</comment>
<keyword evidence="6" id="KW-0472">Membrane</keyword>
<dbReference type="PANTHER" id="PTHR10587">
    <property type="entry name" value="GLYCOSYL TRANSFERASE-RELATED"/>
    <property type="match status" value="1"/>
</dbReference>
<dbReference type="OrthoDB" id="407355at2759"/>
<accession>A0A0C3AZ38</accession>
<evidence type="ECO:0000313" key="16">
    <source>
        <dbReference type="EMBL" id="KIM79273.1"/>
    </source>
</evidence>
<evidence type="ECO:0000256" key="6">
    <source>
        <dbReference type="ARBA" id="ARBA00023136"/>
    </source>
</evidence>
<dbReference type="GO" id="GO:0098552">
    <property type="term" value="C:side of membrane"/>
    <property type="evidence" value="ECO:0007669"/>
    <property type="project" value="UniProtKB-KW"/>
</dbReference>
<keyword evidence="11" id="KW-0624">Polysaccharide degradation</keyword>
<evidence type="ECO:0000256" key="5">
    <source>
        <dbReference type="ARBA" id="ARBA00023024"/>
    </source>
</evidence>
<keyword evidence="5" id="KW-0146">Chitin degradation</keyword>
<reference evidence="17" key="2">
    <citation type="submission" date="2015-01" db="EMBL/GenBank/DDBJ databases">
        <title>Evolutionary Origins and Diversification of the Mycorrhizal Mutualists.</title>
        <authorList>
            <consortium name="DOE Joint Genome Institute"/>
            <consortium name="Mycorrhizal Genomics Consortium"/>
            <person name="Kohler A."/>
            <person name="Kuo A."/>
            <person name="Nagy L.G."/>
            <person name="Floudas D."/>
            <person name="Copeland A."/>
            <person name="Barry K.W."/>
            <person name="Cichocki N."/>
            <person name="Veneault-Fourrey C."/>
            <person name="LaButti K."/>
            <person name="Lindquist E.A."/>
            <person name="Lipzen A."/>
            <person name="Lundell T."/>
            <person name="Morin E."/>
            <person name="Murat C."/>
            <person name="Riley R."/>
            <person name="Ohm R."/>
            <person name="Sun H."/>
            <person name="Tunlid A."/>
            <person name="Henrissat B."/>
            <person name="Grigoriev I.V."/>
            <person name="Hibbett D.S."/>
            <person name="Martin F."/>
        </authorList>
    </citation>
    <scope>NUCLEOTIDE SEQUENCE [LARGE SCALE GENOMIC DNA]</scope>
    <source>
        <strain evidence="17">F 1598</strain>
    </source>
</reference>
<dbReference type="GO" id="GO:0004099">
    <property type="term" value="F:chitin deacetylase activity"/>
    <property type="evidence" value="ECO:0007669"/>
    <property type="project" value="UniProtKB-EC"/>
</dbReference>
<feature type="domain" description="NodB homology" evidence="15">
    <location>
        <begin position="130"/>
        <end position="322"/>
    </location>
</feature>
<evidence type="ECO:0000256" key="2">
    <source>
        <dbReference type="ARBA" id="ARBA00004609"/>
    </source>
</evidence>
<evidence type="ECO:0000256" key="7">
    <source>
        <dbReference type="ARBA" id="ARBA00023277"/>
    </source>
</evidence>
<dbReference type="EMBL" id="KN833010">
    <property type="protein sequence ID" value="KIM79273.1"/>
    <property type="molecule type" value="Genomic_DNA"/>
</dbReference>
<protein>
    <recommendedName>
        <fullName evidence="12">chitin deacetylase</fullName>
        <ecNumber evidence="12">3.5.1.41</ecNumber>
    </recommendedName>
</protein>
<comment type="subcellular location">
    <subcellularLocation>
        <location evidence="2">Cell membrane</location>
        <topology evidence="2">Lipid-anchor</topology>
        <topology evidence="2">GPI-anchor</topology>
    </subcellularLocation>
</comment>
<dbReference type="GO" id="GO:0005886">
    <property type="term" value="C:plasma membrane"/>
    <property type="evidence" value="ECO:0007669"/>
    <property type="project" value="UniProtKB-SubCell"/>
</dbReference>
<dbReference type="InParanoid" id="A0A0C3AZ38"/>
<dbReference type="PROSITE" id="PS51677">
    <property type="entry name" value="NODB"/>
    <property type="match status" value="1"/>
</dbReference>
<dbReference type="SUPFAM" id="SSF88713">
    <property type="entry name" value="Glycoside hydrolase/deacetylase"/>
    <property type="match status" value="1"/>
</dbReference>
<evidence type="ECO:0000256" key="4">
    <source>
        <dbReference type="ARBA" id="ARBA00022622"/>
    </source>
</evidence>
<evidence type="ECO:0000256" key="8">
    <source>
        <dbReference type="ARBA" id="ARBA00023285"/>
    </source>
</evidence>
<evidence type="ECO:0000256" key="13">
    <source>
        <dbReference type="ARBA" id="ARBA00048494"/>
    </source>
</evidence>
<gene>
    <name evidence="16" type="ORF">PILCRDRAFT_823525</name>
</gene>
<keyword evidence="9" id="KW-0449">Lipoprotein</keyword>
<keyword evidence="3" id="KW-1003">Cell membrane</keyword>
<evidence type="ECO:0000256" key="14">
    <source>
        <dbReference type="SAM" id="SignalP"/>
    </source>
</evidence>
<dbReference type="HOGENOM" id="CLU_035539_0_0_1"/>
<evidence type="ECO:0000256" key="11">
    <source>
        <dbReference type="ARBA" id="ARBA00023326"/>
    </source>
</evidence>
<dbReference type="InterPro" id="IPR050248">
    <property type="entry name" value="Polysacc_deacetylase_ArnD"/>
</dbReference>
<organism evidence="16 17">
    <name type="scientific">Piloderma croceum (strain F 1598)</name>
    <dbReference type="NCBI Taxonomy" id="765440"/>
    <lineage>
        <taxon>Eukaryota</taxon>
        <taxon>Fungi</taxon>
        <taxon>Dikarya</taxon>
        <taxon>Basidiomycota</taxon>
        <taxon>Agaricomycotina</taxon>
        <taxon>Agaricomycetes</taxon>
        <taxon>Agaricomycetidae</taxon>
        <taxon>Atheliales</taxon>
        <taxon>Atheliaceae</taxon>
        <taxon>Piloderma</taxon>
    </lineage>
</organism>
<dbReference type="Gene3D" id="3.20.20.370">
    <property type="entry name" value="Glycoside hydrolase/deacetylase"/>
    <property type="match status" value="1"/>
</dbReference>